<dbReference type="EMBL" id="RCZO01000006">
    <property type="protein sequence ID" value="TPG08149.1"/>
    <property type="molecule type" value="Genomic_DNA"/>
</dbReference>
<name>A0A502C848_9GAMM</name>
<evidence type="ECO:0000313" key="2">
    <source>
        <dbReference type="EMBL" id="TPG08149.1"/>
    </source>
</evidence>
<dbReference type="RefSeq" id="WP_140652524.1">
    <property type="nucleotide sequence ID" value="NZ_RCZO01000006.1"/>
</dbReference>
<evidence type="ECO:0000256" key="1">
    <source>
        <dbReference type="SAM" id="Phobius"/>
    </source>
</evidence>
<keyword evidence="1" id="KW-1133">Transmembrane helix</keyword>
<organism evidence="2 3">
    <name type="scientific">Rhodanobacter glycinis</name>
    <dbReference type="NCBI Taxonomy" id="582702"/>
    <lineage>
        <taxon>Bacteria</taxon>
        <taxon>Pseudomonadati</taxon>
        <taxon>Pseudomonadota</taxon>
        <taxon>Gammaproteobacteria</taxon>
        <taxon>Lysobacterales</taxon>
        <taxon>Rhodanobacteraceae</taxon>
        <taxon>Rhodanobacter</taxon>
    </lineage>
</organism>
<dbReference type="InterPro" id="IPR046162">
    <property type="entry name" value="DUF6164"/>
</dbReference>
<keyword evidence="1" id="KW-0812">Transmembrane</keyword>
<dbReference type="AlphaFoldDB" id="A0A502C848"/>
<protein>
    <recommendedName>
        <fullName evidence="4">Transmembrane protein</fullName>
    </recommendedName>
</protein>
<accession>A0A502C848</accession>
<feature type="transmembrane region" description="Helical" evidence="1">
    <location>
        <begin position="98"/>
        <end position="119"/>
    </location>
</feature>
<sequence length="121" mass="13397">MSKLLMNLRNVPDDEADDVRAMLDAQRIAFYETRPSMWGVSAGGIWVTEDAVFADARRAMDDYQQQRAARARAEYAAAKRAGTAATFITLLRADPVRVVMSVLGILFALGLVTVPYFLLRG</sequence>
<evidence type="ECO:0008006" key="4">
    <source>
        <dbReference type="Google" id="ProtNLM"/>
    </source>
</evidence>
<dbReference type="Proteomes" id="UP000319486">
    <property type="component" value="Unassembled WGS sequence"/>
</dbReference>
<proteinExistence type="predicted"/>
<dbReference type="Pfam" id="PF19661">
    <property type="entry name" value="DUF6164"/>
    <property type="match status" value="1"/>
</dbReference>
<keyword evidence="3" id="KW-1185">Reference proteome</keyword>
<keyword evidence="1" id="KW-0472">Membrane</keyword>
<comment type="caution">
    <text evidence="2">The sequence shown here is derived from an EMBL/GenBank/DDBJ whole genome shotgun (WGS) entry which is preliminary data.</text>
</comment>
<evidence type="ECO:0000313" key="3">
    <source>
        <dbReference type="Proteomes" id="UP000319486"/>
    </source>
</evidence>
<reference evidence="2 3" key="1">
    <citation type="journal article" date="2019" name="Environ. Microbiol.">
        <title>Species interactions and distinct microbial communities in high Arctic permafrost affected cryosols are associated with the CH4 and CO2 gas fluxes.</title>
        <authorList>
            <person name="Altshuler I."/>
            <person name="Hamel J."/>
            <person name="Turney S."/>
            <person name="Magnuson E."/>
            <person name="Levesque R."/>
            <person name="Greer C."/>
            <person name="Whyte L.G."/>
        </authorList>
    </citation>
    <scope>NUCLEOTIDE SEQUENCE [LARGE SCALE GENOMIC DNA]</scope>
    <source>
        <strain evidence="2 3">S13Y</strain>
    </source>
</reference>
<gene>
    <name evidence="2" type="ORF">EAH88_10850</name>
</gene>